<dbReference type="Pfam" id="PF14765">
    <property type="entry name" value="PS-DH"/>
    <property type="match status" value="1"/>
</dbReference>
<evidence type="ECO:0000313" key="13">
    <source>
        <dbReference type="EMBL" id="GAA0243065.1"/>
    </source>
</evidence>
<dbReference type="SMART" id="SM00827">
    <property type="entry name" value="PKS_AT"/>
    <property type="match status" value="2"/>
</dbReference>
<dbReference type="Gene3D" id="3.30.70.3290">
    <property type="match status" value="2"/>
</dbReference>
<evidence type="ECO:0000256" key="7">
    <source>
        <dbReference type="ARBA" id="ARBA00023268"/>
    </source>
</evidence>
<comment type="caution">
    <text evidence="13">The sequence shown here is derived from an EMBL/GenBank/DDBJ whole genome shotgun (WGS) entry which is preliminary data.</text>
</comment>
<evidence type="ECO:0000256" key="5">
    <source>
        <dbReference type="ARBA" id="ARBA00022679"/>
    </source>
</evidence>
<dbReference type="InterPro" id="IPR013968">
    <property type="entry name" value="PKS_KR"/>
</dbReference>
<dbReference type="InterPro" id="IPR020841">
    <property type="entry name" value="PKS_Beta-ketoAc_synthase_dom"/>
</dbReference>
<evidence type="ECO:0000313" key="14">
    <source>
        <dbReference type="Proteomes" id="UP001500416"/>
    </source>
</evidence>
<dbReference type="PROSITE" id="PS52004">
    <property type="entry name" value="KS3_2"/>
    <property type="match status" value="2"/>
</dbReference>
<dbReference type="PROSITE" id="PS52019">
    <property type="entry name" value="PKS_MFAS_DH"/>
    <property type="match status" value="1"/>
</dbReference>
<reference evidence="13 14" key="1">
    <citation type="journal article" date="2019" name="Int. J. Syst. Evol. Microbiol.">
        <title>The Global Catalogue of Microorganisms (GCM) 10K type strain sequencing project: providing services to taxonomists for standard genome sequencing and annotation.</title>
        <authorList>
            <consortium name="The Broad Institute Genomics Platform"/>
            <consortium name="The Broad Institute Genome Sequencing Center for Infectious Disease"/>
            <person name="Wu L."/>
            <person name="Ma J."/>
        </authorList>
    </citation>
    <scope>NUCLEOTIDE SEQUENCE [LARGE SCALE GENOMIC DNA]</scope>
    <source>
        <strain evidence="13 14">JCM 3380</strain>
    </source>
</reference>
<dbReference type="SMART" id="SM00825">
    <property type="entry name" value="PKS_KS"/>
    <property type="match status" value="2"/>
</dbReference>
<dbReference type="NCBIfam" id="NF045894">
    <property type="entry name" value="PKS_plus_SDR"/>
    <property type="match status" value="1"/>
</dbReference>
<evidence type="ECO:0000256" key="1">
    <source>
        <dbReference type="ARBA" id="ARBA00001957"/>
    </source>
</evidence>
<dbReference type="CDD" id="cd08952">
    <property type="entry name" value="KR_1_SDR_x"/>
    <property type="match status" value="1"/>
</dbReference>
<evidence type="ECO:0000259" key="10">
    <source>
        <dbReference type="PROSITE" id="PS50075"/>
    </source>
</evidence>
<feature type="active site" description="Proton donor; for dehydratase activity" evidence="9">
    <location>
        <position position="2545"/>
    </location>
</feature>
<dbReference type="Gene3D" id="3.10.129.110">
    <property type="entry name" value="Polyketide synthase dehydratase"/>
    <property type="match status" value="1"/>
</dbReference>
<dbReference type="InterPro" id="IPR049552">
    <property type="entry name" value="PKS_DH_N"/>
</dbReference>
<dbReference type="SUPFAM" id="SSF53901">
    <property type="entry name" value="Thiolase-like"/>
    <property type="match status" value="2"/>
</dbReference>
<dbReference type="Gene3D" id="3.40.366.10">
    <property type="entry name" value="Malonyl-Coenzyme A Acyl Carrier Protein, domain 2"/>
    <property type="match status" value="2"/>
</dbReference>
<comment type="cofactor">
    <cofactor evidence="1">
        <name>pantetheine 4'-phosphate</name>
        <dbReference type="ChEBI" id="CHEBI:47942"/>
    </cofactor>
</comment>
<dbReference type="SMART" id="SM00826">
    <property type="entry name" value="PKS_DH"/>
    <property type="match status" value="1"/>
</dbReference>
<dbReference type="SUPFAM" id="SSF52151">
    <property type="entry name" value="FabD/lysophospholipase-like"/>
    <property type="match status" value="2"/>
</dbReference>
<dbReference type="InterPro" id="IPR036299">
    <property type="entry name" value="Polyketide_synth_docking_sf"/>
</dbReference>
<organism evidence="13 14">
    <name type="scientific">Saccharothrix mutabilis subsp. mutabilis</name>
    <dbReference type="NCBI Taxonomy" id="66855"/>
    <lineage>
        <taxon>Bacteria</taxon>
        <taxon>Bacillati</taxon>
        <taxon>Actinomycetota</taxon>
        <taxon>Actinomycetes</taxon>
        <taxon>Pseudonocardiales</taxon>
        <taxon>Pseudonocardiaceae</taxon>
        <taxon>Saccharothrix</taxon>
    </lineage>
</organism>
<proteinExistence type="predicted"/>
<dbReference type="InterPro" id="IPR050091">
    <property type="entry name" value="PKS_NRPS_Biosynth_Enz"/>
</dbReference>
<dbReference type="Gene3D" id="1.10.1200.10">
    <property type="entry name" value="ACP-like"/>
    <property type="match status" value="2"/>
</dbReference>
<dbReference type="CDD" id="cd05195">
    <property type="entry name" value="enoyl_red"/>
    <property type="match status" value="1"/>
</dbReference>
<dbReference type="InterPro" id="IPR036291">
    <property type="entry name" value="NAD(P)-bd_dom_sf"/>
</dbReference>
<name>A0ABN0UA01_9PSEU</name>
<evidence type="ECO:0000256" key="6">
    <source>
        <dbReference type="ARBA" id="ARBA00023194"/>
    </source>
</evidence>
<sequence length="3575" mass="375370">MANEDKLRDYLKRVTVDLQKTRQRLHEVEAAAHEPIAIVGMACRYPGGVTGPEDLWRLVASGADATGAFPTDRGWDLAALHDPESAREDTSYTARGGFLYDAADFDPAFFGISPREAVRLDPQQRLLLEVAWESLERAGIDPATLAGSPTGVFTGLMYHDYAGSNSSGSVVSGRVAYTLGLEGPAVTVDTACSSSLVALHLAIQALRRGDCTLALAGGVSVMATPLTFVEFSRQRGLSPDGRCRSYSADADGTGFAEGVGVLLVEKLSDALRNGHHVLAVVRGSAVNQDGASNGLTAPNGPSQQRVIEAALVDAGLSTGQVDVVEGHGTGTTLGDPIEAQALLATYGQDRAEPLWLGSVKSNIGHTQAAAGVAGIIKVVEAIRHGVMPATLHAEQPSDQVDWTAGNVKLLTAATPWPETGRPRRAAVSSFGFSGTNAHVIIEQAPEREPVATASAPVTSLLVTARDPKALRDQAQRLSALTADPAELGYALATSRARFEHRAAVVGTSAEELSAGLAALARDEKAPNVVVGRVAGGKPAMLFSGQGAQRLGMGLGLHAAFPAFAAAFDEVCAALDPHLDKPLKDVLETEELHRTGYTQPALFAIEVALFRLLESWGVTPSVLVGHSIGELAAAHVAGVFSLADAARLVAARGRLMQALPPGGAMLAVEATEDEVVPLLGPDVDIAAVNGPRSVVVSGAAEAVAAVEEHFADRRTKRLTVSHAFHSPLMEPMLAEFRAVAESVTYHEPTIPLVSTVGLRPPSPSSHGGLTDSGVEGAEEFGAQEFGAEYWVRQVRAAVRFADAVRSVESTTLLEIGPDSVLATMAADSVEGDVALIPLLRRDRDEPRALVEALARLEVRGVTVDAEAFYGRTGRSQVDLPTYAFQHERFWMDSVEASAATTDDDLDTFISALDIDPNDPVNSVVSALAEWRKGRQDRSQSDAWRYRATWERLPSGTNRTLTGTWLVVGDGAEVAEALAAHGATPVITDLAGVADALADDVTGVVSVLGAADTLRLVQAVAPQGVPLWAVTRGAVSTSPADPVTDPDQAQVWGLGRVAALELPQVWGGLVDLPAALDDRTAVALAGVLAGIGEDQVAVRPDGVFARRLHRAPVTGNPRRRPVTGTVLVTGGTGTLGIEVAKAYAEDGADHVLLLSRRGAAPAEVLAEIGTRVTVVACDVADREALEAVAAQHDDIDTVVHVAGLAQLTPLADMTGEEFADVLAAKVEGARNLDAVFPDVDAFVLFSSVAGVWGSGAQAAYAAGNAHLDALAEQRRARGRAATSLAWGPWAGSNLVDDDIDAALRKRGLTPMSPDRAIAAMRTALAADDTAVVLADVDWAAFVPSFTALRPSRLFDAIPEAATEVETPSSDDLARLLAGVPEADRLDHVTTLVRTQVALTLGYAGPEAVEATRAFKDLGFDSVTAVEFRNRMIEATGVRLSAAVAFDYPTPEALARHLLESGTADVVAAAGFTDEPIAIVGMSCRFPGGVGTPDELWAMLREGRDGIGPFPTDRGWDLDGLFHPDPEHPGTSYVREGGFLPGLPGFDAAFFGISPREAEAMDPQQRLVLEASWTAFEDAGLDPTSLRGTPTGVYVGTNNNDYIRLTGAVGASAEGFMATGNAASILSGRLSYVLGLEGPAVTVDTACSSSLVALHLAVQGLRSGECSAAVAAGVTAMSTPGAFVEFSKMRGLAPDGRCKAFAAGADGTNWGEGVGVVVLMRLSDAVAAGHEVLAVIRGTAVNQDGASNGLTAPNGPSQQRVIRAALANAGLAPADVDVVEAHGTGTALGDPIEVDALFATYGKDRDRPLWLGSVKSNIGHTQAAAGVAGVIKTVLALKHGELPKTLHVEEPTGHVDWAGGVRLLADAQPWPRNGRPRRAGVSSFGFSGTNAHVIIEEPAAEVVPDRPASTDPVALVLSARSDAALKRQAADLLPLLDTQEPRDLAYSLAQRASHSRRAVVVGDAEALRAGLTALAAGEPSPTVVTGGANPAGKVAFTFPGQGSQWAGMAVELLDSSPVFAQRMAECAQSIDRFTDWSLLDVVRNAPGAASLDRVDVVQPVLFAVMVSLAALWRSHGVEPSAVIGHSQGEIAAACVAGALSLDDAAKVVTLRSKALLRLSGKGGMVSVPLPAEKVRERIEHFEGRVTVATVNGPRSTVVAGEPPALERLLAECAEDGVRAKKIDVDYASHSAYVEEIHDELLDVLAGLEPRESDIPFYSTVDSGWLDTTVMDAEYWYRNLRRTVWFEPAVRALLDAGFTAFVESSPHPVLTIGVQDIIDDAEATASVVGSLRRDEGGLPRFLLSVGEAHAHGVKVRWPHGDARKVRLPGYPFQHERFWPEAGAVVADAAGLGLAAADHPLLGAAVAVADTDGLLFTGRLSASTHPWLADHAVGGQVLVPGTAFVELAVRAGDEVGCGKVEELTITAPLVLPEKGGVQVQMWVGAPDEAGQRPVKIHSRPTDDSPWTRHAVGLLGESDQPAAFEPVWPPEADELPVADLYDTLSSAGLHYGPAFRGVRRAWRRGDEVLAEVGLPEAAGKNAFGLHPALLDAALHPLALSTTSTGPLLPFSWTGVSLHAAGATTLRVRLRPVGQNAVELTATDTTGTPVATIESLVLREATAPTTQATHHDALFRLDWTPLPTELSYPGGTMETGAGGHRWAVLGTCDLPTKAGLVTDTYPDLAALKTALDQGAPIPDRVALPCHRTTDDPVQGAYQAVNTTLAVLREWLADERLAESKLVIVTHNAISTHDPADDLAGSTIWGLIRSAQTENPDRFVLLDIDDNDPHRALTTAEPQVAIRDGVALVPRLARATTTPALVPDTDRWRLDVTEKGTLDNLALLPAGDPRPLGPGQVRIAMRAAGLNFRDVLIALDMYPGDGVMGGEGAGVVIETAPDVTTITTGDHVMGLFHDAFAPEVVTDARMVVRVPKGWTFATAAATPIAFCTAYFALVDLAEVKPGEKVLIHAAAGGVGMAAVRLARHLGAEVFATASPGKWDALRAMGLDDNHIANSRTLDFEERFTGIDVVIDSLAKEFVDASLRLLRPGGRFIEMGKTDVRDPDRVAADHPGVAYQAFDLLAIDPDRVSAILRDVLALVEADRITPLPIKPYDMRRAPDAFRFMSKAKHVGKLVLTVPPRRDPDGTVLITGGTGTLGGLLARHLVTHHGVKHLLLTSRRGPQAAGAPELAAELTSLGAEVTIAAADAASRQELETALAQIPAEHPLTSVIHTAGVLDDGVVTALTEDQVANVLRPKVDAVVNLHELTRDLAEFTVFSAAAGTLGGPGQGNYAAANVFLDTLVAQRRAAGLPAQALAWGLWGEASGMTAHLDANDRARMARGGLLELSVAQGMALYDAARRIDEPLLVPMPVDPAALRELGRVDMLPVLLRGLVRGPARRTLEATQSAGAFRDELARQSGPQRRHTALEMVKAQAATVLGHASSTAVEPTKPFTELGFDSLTAVEFRNRLKAATGLKLPATMVFDYPTANALTDFLLAELAPAEVDPAEALLGELAGFERSLAGAGGLDEAVKERITERLQAVLSNWRGRSDAGADAVGPDVDTVLKTASADELLRFIDDELGAA</sequence>
<dbReference type="Pfam" id="PF00550">
    <property type="entry name" value="PP-binding"/>
    <property type="match status" value="2"/>
</dbReference>
<dbReference type="Pfam" id="PF08659">
    <property type="entry name" value="KR"/>
    <property type="match status" value="2"/>
</dbReference>
<feature type="region of interest" description="N-terminal hotdog fold" evidence="9">
    <location>
        <begin position="2354"/>
        <end position="2476"/>
    </location>
</feature>
<dbReference type="PROSITE" id="PS50075">
    <property type="entry name" value="CARRIER"/>
    <property type="match status" value="2"/>
</dbReference>
<dbReference type="SUPFAM" id="SSF51735">
    <property type="entry name" value="NAD(P)-binding Rossmann-fold domains"/>
    <property type="match status" value="5"/>
</dbReference>
<feature type="active site" description="Proton acceptor; for dehydratase activity" evidence="9">
    <location>
        <position position="2386"/>
    </location>
</feature>
<dbReference type="InterPro" id="IPR049900">
    <property type="entry name" value="PKS_mFAS_DH"/>
</dbReference>
<keyword evidence="4" id="KW-0597">Phosphoprotein</keyword>
<feature type="domain" description="Ketosynthase family 3 (KS3)" evidence="11">
    <location>
        <begin position="33"/>
        <end position="443"/>
    </location>
</feature>
<feature type="domain" description="Ketosynthase family 3 (KS3)" evidence="11">
    <location>
        <begin position="1471"/>
        <end position="1894"/>
    </location>
</feature>
<dbReference type="CDD" id="cd08956">
    <property type="entry name" value="KR_3_FAS_SDR_x"/>
    <property type="match status" value="1"/>
</dbReference>
<feature type="region of interest" description="C-terminal hotdog fold" evidence="9">
    <location>
        <begin position="2486"/>
        <end position="2620"/>
    </location>
</feature>
<dbReference type="Pfam" id="PF22953">
    <property type="entry name" value="SpnB_Rossmann"/>
    <property type="match status" value="1"/>
</dbReference>
<dbReference type="SUPFAM" id="SSF101173">
    <property type="entry name" value="Docking domain B of the erythromycin polyketide synthase (DEBS)"/>
    <property type="match status" value="1"/>
</dbReference>
<dbReference type="InterPro" id="IPR020807">
    <property type="entry name" value="PKS_DH"/>
</dbReference>
<dbReference type="InterPro" id="IPR015083">
    <property type="entry name" value="NorB/c/GfsB-D-like_docking"/>
</dbReference>
<feature type="domain" description="Carrier" evidence="10">
    <location>
        <begin position="1384"/>
        <end position="1459"/>
    </location>
</feature>
<evidence type="ECO:0000256" key="4">
    <source>
        <dbReference type="ARBA" id="ARBA00022553"/>
    </source>
</evidence>
<gene>
    <name evidence="13" type="ORF">GCM10010492_47870</name>
</gene>
<dbReference type="Proteomes" id="UP001500416">
    <property type="component" value="Unassembled WGS sequence"/>
</dbReference>
<comment type="pathway">
    <text evidence="2">Antibiotic biosynthesis.</text>
</comment>
<evidence type="ECO:0000259" key="12">
    <source>
        <dbReference type="PROSITE" id="PS52019"/>
    </source>
</evidence>
<dbReference type="InterPro" id="IPR014031">
    <property type="entry name" value="Ketoacyl_synth_C"/>
</dbReference>
<protein>
    <recommendedName>
        <fullName evidence="15">Acyl transferase domain-containing protein</fullName>
    </recommendedName>
</protein>
<dbReference type="InterPro" id="IPR001227">
    <property type="entry name" value="Ac_transferase_dom_sf"/>
</dbReference>
<accession>A0ABN0UA01</accession>
<dbReference type="InterPro" id="IPR013154">
    <property type="entry name" value="ADH-like_N"/>
</dbReference>
<dbReference type="InterPro" id="IPR020806">
    <property type="entry name" value="PKS_PP-bd"/>
</dbReference>
<dbReference type="Pfam" id="PF00109">
    <property type="entry name" value="ketoacyl-synt"/>
    <property type="match status" value="2"/>
</dbReference>
<dbReference type="InterPro" id="IPR009081">
    <property type="entry name" value="PP-bd_ACP"/>
</dbReference>
<evidence type="ECO:0000256" key="3">
    <source>
        <dbReference type="ARBA" id="ARBA00022450"/>
    </source>
</evidence>
<dbReference type="InterPro" id="IPR055123">
    <property type="entry name" value="SpnB-like_Rossmann"/>
</dbReference>
<dbReference type="Pfam" id="PF08240">
    <property type="entry name" value="ADH_N"/>
    <property type="match status" value="1"/>
</dbReference>
<dbReference type="SMART" id="SM00822">
    <property type="entry name" value="PKS_KR"/>
    <property type="match status" value="2"/>
</dbReference>
<dbReference type="Gene3D" id="3.40.47.10">
    <property type="match status" value="2"/>
</dbReference>
<dbReference type="Gene3D" id="3.40.50.11460">
    <property type="match status" value="1"/>
</dbReference>
<evidence type="ECO:0000256" key="8">
    <source>
        <dbReference type="ARBA" id="ARBA00023315"/>
    </source>
</evidence>
<evidence type="ECO:0000256" key="9">
    <source>
        <dbReference type="PROSITE-ProRule" id="PRU01363"/>
    </source>
</evidence>
<dbReference type="PANTHER" id="PTHR43775">
    <property type="entry name" value="FATTY ACID SYNTHASE"/>
    <property type="match status" value="1"/>
</dbReference>
<feature type="domain" description="Carrier" evidence="10">
    <location>
        <begin position="3415"/>
        <end position="3490"/>
    </location>
</feature>
<dbReference type="InterPro" id="IPR016035">
    <property type="entry name" value="Acyl_Trfase/lysoPLipase"/>
</dbReference>
<dbReference type="InterPro" id="IPR016036">
    <property type="entry name" value="Malonyl_transacylase_ACP-bd"/>
</dbReference>
<dbReference type="SMART" id="SM01294">
    <property type="entry name" value="PKS_PP_betabranch"/>
    <property type="match status" value="2"/>
</dbReference>
<dbReference type="InterPro" id="IPR032821">
    <property type="entry name" value="PKS_assoc"/>
</dbReference>
<dbReference type="InterPro" id="IPR042104">
    <property type="entry name" value="PKS_dehydratase_sf"/>
</dbReference>
<dbReference type="InterPro" id="IPR020843">
    <property type="entry name" value="ER"/>
</dbReference>
<dbReference type="EMBL" id="BAAABU010000011">
    <property type="protein sequence ID" value="GAA0243065.1"/>
    <property type="molecule type" value="Genomic_DNA"/>
</dbReference>
<dbReference type="Pfam" id="PF13602">
    <property type="entry name" value="ADH_zinc_N_2"/>
    <property type="match status" value="1"/>
</dbReference>
<dbReference type="InterPro" id="IPR016039">
    <property type="entry name" value="Thiolase-like"/>
</dbReference>
<dbReference type="Pfam" id="PF08990">
    <property type="entry name" value="Docking"/>
    <property type="match status" value="1"/>
</dbReference>
<evidence type="ECO:0000259" key="11">
    <source>
        <dbReference type="PROSITE" id="PS52004"/>
    </source>
</evidence>
<dbReference type="InterPro" id="IPR014030">
    <property type="entry name" value="Ketoacyl_synth_N"/>
</dbReference>
<dbReference type="Pfam" id="PF21089">
    <property type="entry name" value="PKS_DH_N"/>
    <property type="match status" value="1"/>
</dbReference>
<dbReference type="Pfam" id="PF00698">
    <property type="entry name" value="Acyl_transf_1"/>
    <property type="match status" value="2"/>
</dbReference>
<dbReference type="SUPFAM" id="SSF47336">
    <property type="entry name" value="ACP-like"/>
    <property type="match status" value="2"/>
</dbReference>
<dbReference type="Gene3D" id="3.90.180.10">
    <property type="entry name" value="Medium-chain alcohol dehydrogenases, catalytic domain"/>
    <property type="match status" value="1"/>
</dbReference>
<dbReference type="SUPFAM" id="SSF50129">
    <property type="entry name" value="GroES-like"/>
    <property type="match status" value="1"/>
</dbReference>
<keyword evidence="5" id="KW-0808">Transferase</keyword>
<keyword evidence="3" id="KW-0596">Phosphopantetheine</keyword>
<keyword evidence="14" id="KW-1185">Reference proteome</keyword>
<dbReference type="PANTHER" id="PTHR43775:SF51">
    <property type="entry name" value="INACTIVE PHENOLPHTHIOCEROL SYNTHESIS POLYKETIDE SYNTHASE TYPE I PKS1-RELATED"/>
    <property type="match status" value="1"/>
</dbReference>
<dbReference type="InterPro" id="IPR011032">
    <property type="entry name" value="GroES-like_sf"/>
</dbReference>
<dbReference type="InterPro" id="IPR014043">
    <property type="entry name" value="Acyl_transferase_dom"/>
</dbReference>
<evidence type="ECO:0000256" key="2">
    <source>
        <dbReference type="ARBA" id="ARBA00004792"/>
    </source>
</evidence>
<evidence type="ECO:0008006" key="15">
    <source>
        <dbReference type="Google" id="ProtNLM"/>
    </source>
</evidence>
<dbReference type="InterPro" id="IPR036736">
    <property type="entry name" value="ACP-like_sf"/>
</dbReference>
<keyword evidence="6" id="KW-0045">Antibiotic biosynthesis</keyword>
<dbReference type="Pfam" id="PF16197">
    <property type="entry name" value="KAsynt_C_assoc"/>
    <property type="match status" value="2"/>
</dbReference>
<dbReference type="CDD" id="cd00833">
    <property type="entry name" value="PKS"/>
    <property type="match status" value="2"/>
</dbReference>
<feature type="domain" description="PKS/mFAS DH" evidence="12">
    <location>
        <begin position="2354"/>
        <end position="2620"/>
    </location>
</feature>
<dbReference type="SUPFAM" id="SSF55048">
    <property type="entry name" value="Probable ACP-binding domain of malonyl-CoA ACP transacylase"/>
    <property type="match status" value="2"/>
</dbReference>
<keyword evidence="7" id="KW-0511">Multifunctional enzyme</keyword>
<dbReference type="InterPro" id="IPR057326">
    <property type="entry name" value="KR_dom"/>
</dbReference>
<dbReference type="SMART" id="SM00829">
    <property type="entry name" value="PKS_ER"/>
    <property type="match status" value="1"/>
</dbReference>
<dbReference type="InterPro" id="IPR018201">
    <property type="entry name" value="Ketoacyl_synth_AS"/>
</dbReference>
<dbReference type="SMART" id="SM00823">
    <property type="entry name" value="PKS_PP"/>
    <property type="match status" value="2"/>
</dbReference>
<dbReference type="PROSITE" id="PS00606">
    <property type="entry name" value="KS3_1"/>
    <property type="match status" value="2"/>
</dbReference>
<dbReference type="Pfam" id="PF02801">
    <property type="entry name" value="Ketoacyl-synt_C"/>
    <property type="match status" value="2"/>
</dbReference>
<keyword evidence="8" id="KW-0012">Acyltransferase</keyword>
<dbReference type="Gene3D" id="3.40.50.720">
    <property type="entry name" value="NAD(P)-binding Rossmann-like Domain"/>
    <property type="match status" value="2"/>
</dbReference>
<dbReference type="InterPro" id="IPR049551">
    <property type="entry name" value="PKS_DH_C"/>
</dbReference>